<feature type="transmembrane region" description="Helical" evidence="1">
    <location>
        <begin position="110"/>
        <end position="136"/>
    </location>
</feature>
<comment type="caution">
    <text evidence="2">The sequence shown here is derived from an EMBL/GenBank/DDBJ whole genome shotgun (WGS) entry which is preliminary data.</text>
</comment>
<feature type="transmembrane region" description="Helical" evidence="1">
    <location>
        <begin position="67"/>
        <end position="89"/>
    </location>
</feature>
<gene>
    <name evidence="2" type="ORF">RS130_17370</name>
</gene>
<feature type="transmembrane region" description="Helical" evidence="1">
    <location>
        <begin position="148"/>
        <end position="167"/>
    </location>
</feature>
<keyword evidence="1" id="KW-0812">Transmembrane</keyword>
<dbReference type="EMBL" id="JAWDIO010000002">
    <property type="protein sequence ID" value="MDU0355442.1"/>
    <property type="molecule type" value="Genomic_DNA"/>
</dbReference>
<feature type="transmembrane region" description="Helical" evidence="1">
    <location>
        <begin position="225"/>
        <end position="243"/>
    </location>
</feature>
<protein>
    <submittedName>
        <fullName evidence="2">Uncharacterized protein</fullName>
    </submittedName>
</protein>
<dbReference type="RefSeq" id="WP_316026980.1">
    <property type="nucleotide sequence ID" value="NZ_JAWDIO010000002.1"/>
</dbReference>
<evidence type="ECO:0000313" key="2">
    <source>
        <dbReference type="EMBL" id="MDU0355442.1"/>
    </source>
</evidence>
<evidence type="ECO:0000256" key="1">
    <source>
        <dbReference type="SAM" id="Phobius"/>
    </source>
</evidence>
<accession>A0ABU3SZQ2</accession>
<evidence type="ECO:0000313" key="3">
    <source>
        <dbReference type="Proteomes" id="UP001247805"/>
    </source>
</evidence>
<keyword evidence="3" id="KW-1185">Reference proteome</keyword>
<keyword evidence="1" id="KW-0472">Membrane</keyword>
<proteinExistence type="predicted"/>
<feature type="transmembrane region" description="Helical" evidence="1">
    <location>
        <begin position="188"/>
        <end position="205"/>
    </location>
</feature>
<name>A0ABU3SZQ2_9ALTE</name>
<feature type="transmembrane region" description="Helical" evidence="1">
    <location>
        <begin position="29"/>
        <end position="55"/>
    </location>
</feature>
<keyword evidence="1" id="KW-1133">Transmembrane helix</keyword>
<dbReference type="Proteomes" id="UP001247805">
    <property type="component" value="Unassembled WGS sequence"/>
</dbReference>
<sequence length="255" mass="28968">MSYVFEQCPYATHKKMYPKGYENALKVKFTFSLVSHVVLLIGLVIYVALGILIFTERANLEKFNFVPLAYGIAQGIPFFLIEVSGFKQFKQMRALNQSNKRTADLNPRSLFSFISPLQLALAVFACVLCVLLILVFNDFVFNSKVITLFISLLLCNTLFFVLGYKLIHGKKLDPHQSAKDRHIATKTALSSFISVSILVSVFFIFNQSVDAYSLDIWEPLFNSLYWLLVMLLSTGQVLLNVNLQEVDFDVYKTAN</sequence>
<reference evidence="2 3" key="1">
    <citation type="submission" date="2023-10" db="EMBL/GenBank/DDBJ databases">
        <title>Glaciecola aquimarina strain GGW-M5 nov., isolated from a coastal seawater.</title>
        <authorList>
            <person name="Bayburt H."/>
            <person name="Kim J.M."/>
            <person name="Choi B.J."/>
            <person name="Jeon C.O."/>
        </authorList>
    </citation>
    <scope>NUCLEOTIDE SEQUENCE [LARGE SCALE GENOMIC DNA]</scope>
    <source>
        <strain evidence="2 3">KCTC 32108</strain>
    </source>
</reference>
<organism evidence="2 3">
    <name type="scientific">Paraglaciecola aquimarina</name>
    <dbReference type="NCBI Taxonomy" id="1235557"/>
    <lineage>
        <taxon>Bacteria</taxon>
        <taxon>Pseudomonadati</taxon>
        <taxon>Pseudomonadota</taxon>
        <taxon>Gammaproteobacteria</taxon>
        <taxon>Alteromonadales</taxon>
        <taxon>Alteromonadaceae</taxon>
        <taxon>Paraglaciecola</taxon>
    </lineage>
</organism>